<proteinExistence type="predicted"/>
<dbReference type="PANTHER" id="PTHR33053:SF24">
    <property type="entry name" value="TRANSPOSASE DOMAIN-CONTAINING PROTEIN"/>
    <property type="match status" value="1"/>
</dbReference>
<organism evidence="2 3">
    <name type="scientific">Paramuricea clavata</name>
    <name type="common">Red gorgonian</name>
    <name type="synonym">Violescent sea-whip</name>
    <dbReference type="NCBI Taxonomy" id="317549"/>
    <lineage>
        <taxon>Eukaryota</taxon>
        <taxon>Metazoa</taxon>
        <taxon>Cnidaria</taxon>
        <taxon>Anthozoa</taxon>
        <taxon>Octocorallia</taxon>
        <taxon>Malacalcyonacea</taxon>
        <taxon>Plexauridae</taxon>
        <taxon>Paramuricea</taxon>
    </lineage>
</organism>
<dbReference type="Proteomes" id="UP001152795">
    <property type="component" value="Unassembled WGS sequence"/>
</dbReference>
<protein>
    <submittedName>
        <fullName evidence="2">Uncharacterized protein</fullName>
    </submittedName>
</protein>
<feature type="region of interest" description="Disordered" evidence="1">
    <location>
        <begin position="653"/>
        <end position="685"/>
    </location>
</feature>
<gene>
    <name evidence="2" type="ORF">PACLA_8A076994</name>
</gene>
<evidence type="ECO:0000313" key="3">
    <source>
        <dbReference type="Proteomes" id="UP001152795"/>
    </source>
</evidence>
<accession>A0A7D9I400</accession>
<reference evidence="2" key="1">
    <citation type="submission" date="2020-04" db="EMBL/GenBank/DDBJ databases">
        <authorList>
            <person name="Alioto T."/>
            <person name="Alioto T."/>
            <person name="Gomez Garrido J."/>
        </authorList>
    </citation>
    <scope>NUCLEOTIDE SEQUENCE</scope>
    <source>
        <strain evidence="2">A484AB</strain>
    </source>
</reference>
<feature type="compositionally biased region" description="Polar residues" evidence="1">
    <location>
        <begin position="653"/>
        <end position="679"/>
    </location>
</feature>
<dbReference type="EMBL" id="CACRXK020002772">
    <property type="protein sequence ID" value="CAB3995979.1"/>
    <property type="molecule type" value="Genomic_DNA"/>
</dbReference>
<evidence type="ECO:0000313" key="2">
    <source>
        <dbReference type="EMBL" id="CAB3995979.1"/>
    </source>
</evidence>
<dbReference type="OrthoDB" id="7741044at2759"/>
<name>A0A7D9I400_PARCT</name>
<feature type="region of interest" description="Disordered" evidence="1">
    <location>
        <begin position="487"/>
        <end position="557"/>
    </location>
</feature>
<feature type="region of interest" description="Disordered" evidence="1">
    <location>
        <begin position="567"/>
        <end position="586"/>
    </location>
</feature>
<dbReference type="PANTHER" id="PTHR33053">
    <property type="entry name" value="PROTEIN, PUTATIVE-RELATED"/>
    <property type="match status" value="1"/>
</dbReference>
<keyword evidence="3" id="KW-1185">Reference proteome</keyword>
<evidence type="ECO:0000256" key="1">
    <source>
        <dbReference type="SAM" id="MobiDB-lite"/>
    </source>
</evidence>
<sequence>MTDNVTTLEISLNIDCLPLFKSSSKTLWPILCGFMNVEPVAVFPVALTYEHGLVIGERVIPISFRCVMCDAPAKALVKGTNLYSGYIGCDKCAQKGQWFGRMTYPDTRNLELRTDVSFCNHSNSPHHKAKSPFSQMPIDMVDMFPIDYMHQLCLGVMKKLLLIWIRGNRDVKISAGQVEEISERLIHLKPAIPSCFARKPRSLSEVDQWKATEFRQFLLYTGKIVLDGILRPDLYAHFMSLSIASSILVSPSLVQTYWKYASDLLVYFVEQGRLLCGKEFLVYNVHSMLHLADRAKEFGSLDTCSSFPFENYMQKLKRMVRSGKNPIAQVAKRLSEMHASKLPEKVCETETSTRMPDNAYMLNNSICCEILEKGNQCDENGNTLYRYRVYERLSPLFDSPSDSRIVGIYQANNRYARVKFLPSVHFKQKAIKMNNFAVVEFVKEKTVEIVRENWIETCDGDIYCYWPSTNAADHGKALKCLKRAEETSNMESEEEGPRKRKKLQIQSDSEMDGEESDYGDHECTNFAKDNQQNPSLPKPPGFSKHSRVTAPQKHNNATITNCVSSKRNCGATRSKPAVPSTHGGPPVINVTGHQQSISTTLPGATNTGTRMLSSLFPAESFELFPDIMSQDLPDLQGELPEDFGQSFSPGPSLTVPTATFTTSQDGLQNRRTTSTPKSSGSKDYDGVVLTQGTRASERPVSSPNVESFQRTVLVKLDTMLENQKQALSLLRKLVGASKASAGGELLEDVINKQMDSPNDLKSVCDKLVEDDTFKAKMVNRDSN</sequence>
<dbReference type="AlphaFoldDB" id="A0A7D9I400"/>
<comment type="caution">
    <text evidence="2">The sequence shown here is derived from an EMBL/GenBank/DDBJ whole genome shotgun (WGS) entry which is preliminary data.</text>
</comment>